<accession>A0AAV4VWU7</accession>
<dbReference type="Proteomes" id="UP001054945">
    <property type="component" value="Unassembled WGS sequence"/>
</dbReference>
<gene>
    <name evidence="1" type="ORF">CEXT_360211</name>
</gene>
<reference evidence="1 2" key="1">
    <citation type="submission" date="2021-06" db="EMBL/GenBank/DDBJ databases">
        <title>Caerostris extrusa draft genome.</title>
        <authorList>
            <person name="Kono N."/>
            <person name="Arakawa K."/>
        </authorList>
    </citation>
    <scope>NUCLEOTIDE SEQUENCE [LARGE SCALE GENOMIC DNA]</scope>
</reference>
<organism evidence="1 2">
    <name type="scientific">Caerostris extrusa</name>
    <name type="common">Bark spider</name>
    <name type="synonym">Caerostris bankana</name>
    <dbReference type="NCBI Taxonomy" id="172846"/>
    <lineage>
        <taxon>Eukaryota</taxon>
        <taxon>Metazoa</taxon>
        <taxon>Ecdysozoa</taxon>
        <taxon>Arthropoda</taxon>
        <taxon>Chelicerata</taxon>
        <taxon>Arachnida</taxon>
        <taxon>Araneae</taxon>
        <taxon>Araneomorphae</taxon>
        <taxon>Entelegynae</taxon>
        <taxon>Araneoidea</taxon>
        <taxon>Araneidae</taxon>
        <taxon>Caerostris</taxon>
    </lineage>
</organism>
<evidence type="ECO:0000313" key="1">
    <source>
        <dbReference type="EMBL" id="GIY74757.1"/>
    </source>
</evidence>
<dbReference type="EMBL" id="BPLR01015256">
    <property type="protein sequence ID" value="GIY74757.1"/>
    <property type="molecule type" value="Genomic_DNA"/>
</dbReference>
<sequence>MQDVKEEEQITRRLPRYRKMSNNRRGLFVDYKSKSRSELPSGLYMHRKTSKNRRKLHLIIQFRFCTLEDRGNEKQGTGAKKVFMSCQRTSGITGHERKRILKIVVRCVCAFFFLTASLPF</sequence>
<keyword evidence="2" id="KW-1185">Reference proteome</keyword>
<dbReference type="AlphaFoldDB" id="A0AAV4VWU7"/>
<evidence type="ECO:0008006" key="3">
    <source>
        <dbReference type="Google" id="ProtNLM"/>
    </source>
</evidence>
<name>A0AAV4VWU7_CAEEX</name>
<comment type="caution">
    <text evidence="1">The sequence shown here is derived from an EMBL/GenBank/DDBJ whole genome shotgun (WGS) entry which is preliminary data.</text>
</comment>
<proteinExistence type="predicted"/>
<evidence type="ECO:0000313" key="2">
    <source>
        <dbReference type="Proteomes" id="UP001054945"/>
    </source>
</evidence>
<protein>
    <recommendedName>
        <fullName evidence="3">Transmembrane protein</fullName>
    </recommendedName>
</protein>